<dbReference type="EMBL" id="BAAABM010000029">
    <property type="protein sequence ID" value="GAA0344758.1"/>
    <property type="molecule type" value="Genomic_DNA"/>
</dbReference>
<dbReference type="PANTHER" id="PTHR43162">
    <property type="match status" value="1"/>
</dbReference>
<dbReference type="InterPro" id="IPR051604">
    <property type="entry name" value="Ergot_Alk_Oxidoreductase"/>
</dbReference>
<dbReference type="Proteomes" id="UP001501822">
    <property type="component" value="Unassembled WGS sequence"/>
</dbReference>
<dbReference type="PANTHER" id="PTHR43162:SF1">
    <property type="entry name" value="PRESTALK A DIFFERENTIATION PROTEIN A"/>
    <property type="match status" value="1"/>
</dbReference>
<dbReference type="SUPFAM" id="SSF51735">
    <property type="entry name" value="NAD(P)-binding Rossmann-fold domains"/>
    <property type="match status" value="1"/>
</dbReference>
<protein>
    <recommendedName>
        <fullName evidence="3">NmrA family transcriptional regulator</fullName>
    </recommendedName>
</protein>
<reference evidence="2" key="1">
    <citation type="journal article" date="2019" name="Int. J. Syst. Evol. Microbiol.">
        <title>The Global Catalogue of Microorganisms (GCM) 10K type strain sequencing project: providing services to taxonomists for standard genome sequencing and annotation.</title>
        <authorList>
            <consortium name="The Broad Institute Genomics Platform"/>
            <consortium name="The Broad Institute Genome Sequencing Center for Infectious Disease"/>
            <person name="Wu L."/>
            <person name="Ma J."/>
        </authorList>
    </citation>
    <scope>NUCLEOTIDE SEQUENCE [LARGE SCALE GENOMIC DNA]</scope>
    <source>
        <strain evidence="2">JCM 3146</strain>
    </source>
</reference>
<evidence type="ECO:0000313" key="2">
    <source>
        <dbReference type="Proteomes" id="UP001501822"/>
    </source>
</evidence>
<dbReference type="RefSeq" id="WP_252810000.1">
    <property type="nucleotide sequence ID" value="NZ_BAAABM010000029.1"/>
</dbReference>
<sequence length="106" mass="11776">MLTDPGLGGRPYTLTGPQSLTFTEQIDILSRVTGRPIPVRHVTREEWRSEMAEHIPAAFADALLDSWEANDGSPVELTESVRELTGCPPRTFATWAQDHAGDFRVQ</sequence>
<comment type="caution">
    <text evidence="1">The sequence shown here is derived from an EMBL/GenBank/DDBJ whole genome shotgun (WGS) entry which is preliminary data.</text>
</comment>
<name>A0ABP3GG52_9ACTN</name>
<accession>A0ABP3GG52</accession>
<proteinExistence type="predicted"/>
<evidence type="ECO:0008006" key="3">
    <source>
        <dbReference type="Google" id="ProtNLM"/>
    </source>
</evidence>
<keyword evidence="2" id="KW-1185">Reference proteome</keyword>
<evidence type="ECO:0000313" key="1">
    <source>
        <dbReference type="EMBL" id="GAA0344758.1"/>
    </source>
</evidence>
<dbReference type="InterPro" id="IPR036291">
    <property type="entry name" value="NAD(P)-bd_dom_sf"/>
</dbReference>
<organism evidence="1 2">
    <name type="scientific">Actinoallomurus spadix</name>
    <dbReference type="NCBI Taxonomy" id="79912"/>
    <lineage>
        <taxon>Bacteria</taxon>
        <taxon>Bacillati</taxon>
        <taxon>Actinomycetota</taxon>
        <taxon>Actinomycetes</taxon>
        <taxon>Streptosporangiales</taxon>
        <taxon>Thermomonosporaceae</taxon>
        <taxon>Actinoallomurus</taxon>
    </lineage>
</organism>
<dbReference type="Gene3D" id="3.40.50.720">
    <property type="entry name" value="NAD(P)-binding Rossmann-like Domain"/>
    <property type="match status" value="1"/>
</dbReference>
<gene>
    <name evidence="1" type="ORF">GCM10010151_38120</name>
</gene>